<evidence type="ECO:0000256" key="1">
    <source>
        <dbReference type="SAM" id="SignalP"/>
    </source>
</evidence>
<reference evidence="3 4" key="1">
    <citation type="submission" date="2016-10" db="EMBL/GenBank/DDBJ databases">
        <authorList>
            <person name="Varghese N."/>
            <person name="Submissions S."/>
        </authorList>
    </citation>
    <scope>NUCLEOTIDE SEQUENCE [LARGE SCALE GENOMIC DNA]</scope>
    <source>
        <strain evidence="3 4">WCC6</strain>
    </source>
</reference>
<protein>
    <submittedName>
        <fullName evidence="3">Lipid-binding SYLF domain-containing protein</fullName>
    </submittedName>
</protein>
<dbReference type="Pfam" id="PF04366">
    <property type="entry name" value="Ysc84"/>
    <property type="match status" value="1"/>
</dbReference>
<dbReference type="RefSeq" id="WP_074705981.1">
    <property type="nucleotide sequence ID" value="NZ_FNOP01000008.1"/>
</dbReference>
<feature type="domain" description="Ysc84 actin-binding" evidence="2">
    <location>
        <begin position="118"/>
        <end position="208"/>
    </location>
</feature>
<proteinExistence type="predicted"/>
<dbReference type="EMBL" id="FNOP01000008">
    <property type="protein sequence ID" value="SDW90015.1"/>
    <property type="molecule type" value="Genomic_DNA"/>
</dbReference>
<comment type="caution">
    <text evidence="3">The sequence shown here is derived from an EMBL/GenBank/DDBJ whole genome shotgun (WGS) entry which is preliminary data.</text>
</comment>
<dbReference type="AlphaFoldDB" id="A0A1H2XB31"/>
<gene>
    <name evidence="3" type="ORF">SAMN05216495_10854</name>
</gene>
<keyword evidence="1" id="KW-0732">Signal</keyword>
<sequence length="213" mass="22569">MKKARTMAATLLSTLTLSATALGAVPAVVQAAAGTQPAAAATVTKEDKERAELRTKTYKALLDLYQKKPNSRKAIQNAFGYAVFVDTSYSLGILGGGHGRGRAINQHSGREVFMKMGEMKVGLGLGVRQSNIIFVFGNEDAFNSFITKGWSFGGEAVAAAGDGVSGDALEGSFQVAPGMWMYQVTTKGLAADLTVKGTRFYVDKDLNMDTVVK</sequence>
<organism evidence="3 4">
    <name type="scientific">Acidaminococcus fermentans</name>
    <dbReference type="NCBI Taxonomy" id="905"/>
    <lineage>
        <taxon>Bacteria</taxon>
        <taxon>Bacillati</taxon>
        <taxon>Bacillota</taxon>
        <taxon>Negativicutes</taxon>
        <taxon>Acidaminococcales</taxon>
        <taxon>Acidaminococcaceae</taxon>
        <taxon>Acidaminococcus</taxon>
    </lineage>
</organism>
<dbReference type="InterPro" id="IPR007461">
    <property type="entry name" value="Ysc84_actin-binding"/>
</dbReference>
<evidence type="ECO:0000313" key="4">
    <source>
        <dbReference type="Proteomes" id="UP000182379"/>
    </source>
</evidence>
<feature type="chain" id="PRO_5038397184" evidence="1">
    <location>
        <begin position="24"/>
        <end position="213"/>
    </location>
</feature>
<dbReference type="Proteomes" id="UP000182379">
    <property type="component" value="Unassembled WGS sequence"/>
</dbReference>
<accession>A0A1H2XB31</accession>
<feature type="signal peptide" evidence="1">
    <location>
        <begin position="1"/>
        <end position="23"/>
    </location>
</feature>
<evidence type="ECO:0000313" key="3">
    <source>
        <dbReference type="EMBL" id="SDW90015.1"/>
    </source>
</evidence>
<evidence type="ECO:0000259" key="2">
    <source>
        <dbReference type="Pfam" id="PF04366"/>
    </source>
</evidence>
<name>A0A1H2XB31_ACIFE</name>